<accession>A0A0C1JP72</accession>
<protein>
    <submittedName>
        <fullName evidence="1">Uncharacterized protein</fullName>
    </submittedName>
</protein>
<dbReference type="Proteomes" id="UP000031465">
    <property type="component" value="Unassembled WGS sequence"/>
</dbReference>
<proteinExistence type="predicted"/>
<evidence type="ECO:0000313" key="2">
    <source>
        <dbReference type="Proteomes" id="UP000031465"/>
    </source>
</evidence>
<reference evidence="1 2" key="1">
    <citation type="journal article" date="2014" name="Mol. Biol. Evol.">
        <title>Massive expansion of Ubiquitination-related gene families within the Chlamydiae.</title>
        <authorList>
            <person name="Domman D."/>
            <person name="Collingro A."/>
            <person name="Lagkouvardos I."/>
            <person name="Gehre L."/>
            <person name="Weinmaier T."/>
            <person name="Rattei T."/>
            <person name="Subtil A."/>
            <person name="Horn M."/>
        </authorList>
    </citation>
    <scope>NUCLEOTIDE SEQUENCE [LARGE SCALE GENOMIC DNA]</scope>
    <source>
        <strain evidence="1 2">EI2</strain>
    </source>
</reference>
<comment type="caution">
    <text evidence="1">The sequence shown here is derived from an EMBL/GenBank/DDBJ whole genome shotgun (WGS) entry which is preliminary data.</text>
</comment>
<dbReference type="EMBL" id="JSAN01000057">
    <property type="protein sequence ID" value="KIC72331.1"/>
    <property type="molecule type" value="Genomic_DNA"/>
</dbReference>
<name>A0A0C1JP72_9BACT</name>
<dbReference type="AlphaFoldDB" id="A0A0C1JP72"/>
<gene>
    <name evidence="1" type="ORF">DB44_CK00040</name>
</gene>
<evidence type="ECO:0000313" key="1">
    <source>
        <dbReference type="EMBL" id="KIC72331.1"/>
    </source>
</evidence>
<organism evidence="1 2">
    <name type="scientific">Candidatus Protochlamydia amoebophila</name>
    <dbReference type="NCBI Taxonomy" id="362787"/>
    <lineage>
        <taxon>Bacteria</taxon>
        <taxon>Pseudomonadati</taxon>
        <taxon>Chlamydiota</taxon>
        <taxon>Chlamydiia</taxon>
        <taxon>Parachlamydiales</taxon>
        <taxon>Parachlamydiaceae</taxon>
        <taxon>Candidatus Protochlamydia</taxon>
    </lineage>
</organism>
<sequence>MIKINRIHSLIIEFILSLNEIFAEMAPEAILLKQTEILTSTISVKLILEQNSPAKAKIFKFCPEVTTNYCSLWSFSLSKCYFRSRFRPLKEKFIQVNKGQALFKMFSFLFN</sequence>